<evidence type="ECO:0000313" key="8">
    <source>
        <dbReference type="EMBL" id="KAK7497116.1"/>
    </source>
</evidence>
<keyword evidence="5 7" id="KW-1133">Transmembrane helix</keyword>
<keyword evidence="9" id="KW-1185">Reference proteome</keyword>
<gene>
    <name evidence="8" type="ORF">BaRGS_00011646</name>
</gene>
<organism evidence="8 9">
    <name type="scientific">Batillaria attramentaria</name>
    <dbReference type="NCBI Taxonomy" id="370345"/>
    <lineage>
        <taxon>Eukaryota</taxon>
        <taxon>Metazoa</taxon>
        <taxon>Spiralia</taxon>
        <taxon>Lophotrochozoa</taxon>
        <taxon>Mollusca</taxon>
        <taxon>Gastropoda</taxon>
        <taxon>Caenogastropoda</taxon>
        <taxon>Sorbeoconcha</taxon>
        <taxon>Cerithioidea</taxon>
        <taxon>Batillariidae</taxon>
        <taxon>Batillaria</taxon>
    </lineage>
</organism>
<comment type="caution">
    <text evidence="8">The sequence shown here is derived from an EMBL/GenBank/DDBJ whole genome shotgun (WGS) entry which is preliminary data.</text>
</comment>
<proteinExistence type="inferred from homology"/>
<dbReference type="EMBL" id="JACVVK020000061">
    <property type="protein sequence ID" value="KAK7497116.1"/>
    <property type="molecule type" value="Genomic_DNA"/>
</dbReference>
<accession>A0ABD0LD92</accession>
<comment type="subcellular location">
    <subcellularLocation>
        <location evidence="2">Cytoplasmic vesicle</location>
        <location evidence="2">Secretory vesicle</location>
        <location evidence="2">Synaptic vesicle</location>
    </subcellularLocation>
    <subcellularLocation>
        <location evidence="1 7">Membrane</location>
        <topology evidence="1 7">Multi-pass membrane protein</topology>
    </subcellularLocation>
</comment>
<reference evidence="8 9" key="1">
    <citation type="journal article" date="2023" name="Sci. Data">
        <title>Genome assembly of the Korean intertidal mud-creeper Batillaria attramentaria.</title>
        <authorList>
            <person name="Patra A.K."/>
            <person name="Ho P.T."/>
            <person name="Jun S."/>
            <person name="Lee S.J."/>
            <person name="Kim Y."/>
            <person name="Won Y.J."/>
        </authorList>
    </citation>
    <scope>NUCLEOTIDE SEQUENCE [LARGE SCALE GENOMIC DNA]</scope>
    <source>
        <strain evidence="8">Wonlab-2016</strain>
    </source>
</reference>
<dbReference type="AlphaFoldDB" id="A0ABD0LD92"/>
<evidence type="ECO:0000256" key="6">
    <source>
        <dbReference type="ARBA" id="ARBA00023136"/>
    </source>
</evidence>
<comment type="similarity">
    <text evidence="3 7">Belongs to the PRA1 family.</text>
</comment>
<protein>
    <recommendedName>
        <fullName evidence="7">PRA1 family protein</fullName>
    </recommendedName>
</protein>
<dbReference type="Pfam" id="PF03208">
    <property type="entry name" value="PRA1"/>
    <property type="match status" value="1"/>
</dbReference>
<evidence type="ECO:0000256" key="7">
    <source>
        <dbReference type="RuleBase" id="RU363107"/>
    </source>
</evidence>
<name>A0ABD0LD92_9CAEN</name>
<evidence type="ECO:0000256" key="1">
    <source>
        <dbReference type="ARBA" id="ARBA00004141"/>
    </source>
</evidence>
<evidence type="ECO:0000313" key="9">
    <source>
        <dbReference type="Proteomes" id="UP001519460"/>
    </source>
</evidence>
<evidence type="ECO:0000256" key="2">
    <source>
        <dbReference type="ARBA" id="ARBA00004234"/>
    </source>
</evidence>
<dbReference type="PANTHER" id="PTHR19317">
    <property type="entry name" value="PRENYLATED RAB ACCEPTOR 1-RELATED"/>
    <property type="match status" value="1"/>
</dbReference>
<dbReference type="GO" id="GO:0016020">
    <property type="term" value="C:membrane"/>
    <property type="evidence" value="ECO:0007669"/>
    <property type="project" value="UniProtKB-SubCell"/>
</dbReference>
<keyword evidence="4 7" id="KW-0812">Transmembrane</keyword>
<sequence length="172" mass="19535">MEEKQNLEGKIDYTPAETPSFKSRFMSLSMSNVSAREFFHRTRERVRPWSDFLNTKRFKMPGSLGPVPKRIVKNVDNFQGNYVFVFLGLFIFCVLTSPMLIVAIAACLGACYIINIKNHDKPLMLMGREVSVAQQYAAVGASFFVIMLHASTYTPQEELEGFDIEMDSVETV</sequence>
<evidence type="ECO:0000256" key="4">
    <source>
        <dbReference type="ARBA" id="ARBA00022692"/>
    </source>
</evidence>
<feature type="transmembrane region" description="Helical" evidence="7">
    <location>
        <begin position="136"/>
        <end position="153"/>
    </location>
</feature>
<feature type="transmembrane region" description="Helical" evidence="7">
    <location>
        <begin position="82"/>
        <end position="115"/>
    </location>
</feature>
<dbReference type="PANTHER" id="PTHR19317:SF0">
    <property type="entry name" value="PRENYLATED RAB ACCEPTOR PROTEIN 1"/>
    <property type="match status" value="1"/>
</dbReference>
<evidence type="ECO:0000256" key="5">
    <source>
        <dbReference type="ARBA" id="ARBA00022989"/>
    </source>
</evidence>
<dbReference type="Proteomes" id="UP001519460">
    <property type="component" value="Unassembled WGS sequence"/>
</dbReference>
<evidence type="ECO:0000256" key="3">
    <source>
        <dbReference type="ARBA" id="ARBA00006483"/>
    </source>
</evidence>
<dbReference type="InterPro" id="IPR004895">
    <property type="entry name" value="Prenylated_rab_accept_PRA1"/>
</dbReference>
<dbReference type="GO" id="GO:0008021">
    <property type="term" value="C:synaptic vesicle"/>
    <property type="evidence" value="ECO:0007669"/>
    <property type="project" value="UniProtKB-SubCell"/>
</dbReference>
<keyword evidence="6 7" id="KW-0472">Membrane</keyword>